<feature type="signal peptide" evidence="2">
    <location>
        <begin position="1"/>
        <end position="22"/>
    </location>
</feature>
<organism evidence="3 4">
    <name type="scientific">Aquatica leii</name>
    <dbReference type="NCBI Taxonomy" id="1421715"/>
    <lineage>
        <taxon>Eukaryota</taxon>
        <taxon>Metazoa</taxon>
        <taxon>Ecdysozoa</taxon>
        <taxon>Arthropoda</taxon>
        <taxon>Hexapoda</taxon>
        <taxon>Insecta</taxon>
        <taxon>Pterygota</taxon>
        <taxon>Neoptera</taxon>
        <taxon>Endopterygota</taxon>
        <taxon>Coleoptera</taxon>
        <taxon>Polyphaga</taxon>
        <taxon>Elateriformia</taxon>
        <taxon>Elateroidea</taxon>
        <taxon>Lampyridae</taxon>
        <taxon>Luciolinae</taxon>
        <taxon>Aquatica</taxon>
    </lineage>
</organism>
<evidence type="ECO:0000256" key="1">
    <source>
        <dbReference type="SAM" id="MobiDB-lite"/>
    </source>
</evidence>
<feature type="region of interest" description="Disordered" evidence="1">
    <location>
        <begin position="127"/>
        <end position="146"/>
    </location>
</feature>
<evidence type="ECO:0000313" key="3">
    <source>
        <dbReference type="EMBL" id="KAK4878881.1"/>
    </source>
</evidence>
<dbReference type="EMBL" id="JARPUR010000004">
    <property type="protein sequence ID" value="KAK4878881.1"/>
    <property type="molecule type" value="Genomic_DNA"/>
</dbReference>
<name>A0AAN7S8X8_9COLE</name>
<dbReference type="AlphaFoldDB" id="A0AAN7S8X8"/>
<feature type="chain" id="PRO_5042913288" evidence="2">
    <location>
        <begin position="23"/>
        <end position="146"/>
    </location>
</feature>
<sequence>MQLFQTVVLCFSLAISFKCLEAIPIPQMSYPYGFGGQTDQNPYNIYRLIQSYFPSQNNAINPIYDYNTPNFFNYPYNQYSPMGFDTSMYSGFLPYSQQIGFPSFDDQYNPNYRSLDTDVQNAAPASAAVADTESVSADTTNSATKK</sequence>
<evidence type="ECO:0000256" key="2">
    <source>
        <dbReference type="SAM" id="SignalP"/>
    </source>
</evidence>
<reference evidence="4" key="1">
    <citation type="submission" date="2023-01" db="EMBL/GenBank/DDBJ databases">
        <title>Key to firefly adult light organ development and bioluminescence: homeobox transcription factors regulate luciferase expression and transportation to peroxisome.</title>
        <authorList>
            <person name="Fu X."/>
        </authorList>
    </citation>
    <scope>NUCLEOTIDE SEQUENCE [LARGE SCALE GENOMIC DNA]</scope>
</reference>
<gene>
    <name evidence="3" type="ORF">RN001_011387</name>
</gene>
<protein>
    <submittedName>
        <fullName evidence="3">Uncharacterized protein</fullName>
    </submittedName>
</protein>
<evidence type="ECO:0000313" key="4">
    <source>
        <dbReference type="Proteomes" id="UP001353858"/>
    </source>
</evidence>
<proteinExistence type="predicted"/>
<dbReference type="Proteomes" id="UP001353858">
    <property type="component" value="Unassembled WGS sequence"/>
</dbReference>
<comment type="caution">
    <text evidence="3">The sequence shown here is derived from an EMBL/GenBank/DDBJ whole genome shotgun (WGS) entry which is preliminary data.</text>
</comment>
<accession>A0AAN7S8X8</accession>
<keyword evidence="2" id="KW-0732">Signal</keyword>
<feature type="compositionally biased region" description="Polar residues" evidence="1">
    <location>
        <begin position="133"/>
        <end position="146"/>
    </location>
</feature>
<keyword evidence="4" id="KW-1185">Reference proteome</keyword>